<dbReference type="RefSeq" id="WP_345332006.1">
    <property type="nucleotide sequence ID" value="NZ_BAABJI010000002.1"/>
</dbReference>
<dbReference type="InterPro" id="IPR020456">
    <property type="entry name" value="Acylphosphatase"/>
</dbReference>
<dbReference type="InterPro" id="IPR036046">
    <property type="entry name" value="Acylphosphatase-like_dom_sf"/>
</dbReference>
<dbReference type="PANTHER" id="PTHR47268">
    <property type="entry name" value="ACYLPHOSPHATASE"/>
    <property type="match status" value="1"/>
</dbReference>
<protein>
    <recommendedName>
        <fullName evidence="2 4">acylphosphatase</fullName>
        <ecNumber evidence="2 4">3.6.1.7</ecNumber>
    </recommendedName>
</protein>
<dbReference type="Pfam" id="PF00708">
    <property type="entry name" value="Acylphosphatase"/>
    <property type="match status" value="1"/>
</dbReference>
<evidence type="ECO:0000256" key="3">
    <source>
        <dbReference type="ARBA" id="ARBA00047645"/>
    </source>
</evidence>
<sequence length="98" mass="10893">MKKHFDITVSGKVQHVFYRASTKAVADQLGVKGFVKNQPDGSVFIEAEADTLTLDMFVDWCKEGPEDATVTAIETHEGELKNYRNFEVVKKSGAQAQD</sequence>
<gene>
    <name evidence="7" type="ORF">GCM10023313_29700</name>
</gene>
<dbReference type="PROSITE" id="PS51160">
    <property type="entry name" value="ACYLPHOSPHATASE_3"/>
    <property type="match status" value="1"/>
</dbReference>
<proteinExistence type="inferred from homology"/>
<dbReference type="EC" id="3.6.1.7" evidence="2 4"/>
<dbReference type="Proteomes" id="UP001501436">
    <property type="component" value="Unassembled WGS sequence"/>
</dbReference>
<comment type="similarity">
    <text evidence="1 5">Belongs to the acylphosphatase family.</text>
</comment>
<dbReference type="EMBL" id="BAABJI010000002">
    <property type="protein sequence ID" value="GAA4923520.1"/>
    <property type="molecule type" value="Genomic_DNA"/>
</dbReference>
<evidence type="ECO:0000256" key="2">
    <source>
        <dbReference type="ARBA" id="ARBA00012150"/>
    </source>
</evidence>
<comment type="caution">
    <text evidence="7">The sequence shown here is derived from an EMBL/GenBank/DDBJ whole genome shotgun (WGS) entry which is preliminary data.</text>
</comment>
<feature type="domain" description="Acylphosphatase-like" evidence="6">
    <location>
        <begin position="4"/>
        <end position="90"/>
    </location>
</feature>
<evidence type="ECO:0000313" key="7">
    <source>
        <dbReference type="EMBL" id="GAA4923520.1"/>
    </source>
</evidence>
<evidence type="ECO:0000313" key="8">
    <source>
        <dbReference type="Proteomes" id="UP001501436"/>
    </source>
</evidence>
<dbReference type="InterPro" id="IPR001792">
    <property type="entry name" value="Acylphosphatase-like_dom"/>
</dbReference>
<dbReference type="SUPFAM" id="SSF54975">
    <property type="entry name" value="Acylphosphatase/BLUF domain-like"/>
    <property type="match status" value="1"/>
</dbReference>
<feature type="active site" evidence="4">
    <location>
        <position position="37"/>
    </location>
</feature>
<accession>A0ABP9G8F4</accession>
<evidence type="ECO:0000256" key="1">
    <source>
        <dbReference type="ARBA" id="ARBA00005614"/>
    </source>
</evidence>
<reference evidence="8" key="1">
    <citation type="journal article" date="2019" name="Int. J. Syst. Evol. Microbiol.">
        <title>The Global Catalogue of Microorganisms (GCM) 10K type strain sequencing project: providing services to taxonomists for standard genome sequencing and annotation.</title>
        <authorList>
            <consortium name="The Broad Institute Genomics Platform"/>
            <consortium name="The Broad Institute Genome Sequencing Center for Infectious Disease"/>
            <person name="Wu L."/>
            <person name="Ma J."/>
        </authorList>
    </citation>
    <scope>NUCLEOTIDE SEQUENCE [LARGE SCALE GENOMIC DNA]</scope>
    <source>
        <strain evidence="8">JCM 18283</strain>
    </source>
</reference>
<evidence type="ECO:0000256" key="5">
    <source>
        <dbReference type="RuleBase" id="RU004168"/>
    </source>
</evidence>
<evidence type="ECO:0000259" key="6">
    <source>
        <dbReference type="PROSITE" id="PS51160"/>
    </source>
</evidence>
<name>A0ABP9G8F4_9SPHI</name>
<dbReference type="PANTHER" id="PTHR47268:SF4">
    <property type="entry name" value="ACYLPHOSPHATASE"/>
    <property type="match status" value="1"/>
</dbReference>
<keyword evidence="4" id="KW-0378">Hydrolase</keyword>
<feature type="active site" evidence="4">
    <location>
        <position position="19"/>
    </location>
</feature>
<evidence type="ECO:0000256" key="4">
    <source>
        <dbReference type="PROSITE-ProRule" id="PRU00520"/>
    </source>
</evidence>
<comment type="catalytic activity">
    <reaction evidence="3 4">
        <text>an acyl phosphate + H2O = a carboxylate + phosphate + H(+)</text>
        <dbReference type="Rhea" id="RHEA:14965"/>
        <dbReference type="ChEBI" id="CHEBI:15377"/>
        <dbReference type="ChEBI" id="CHEBI:15378"/>
        <dbReference type="ChEBI" id="CHEBI:29067"/>
        <dbReference type="ChEBI" id="CHEBI:43474"/>
        <dbReference type="ChEBI" id="CHEBI:59918"/>
        <dbReference type="EC" id="3.6.1.7"/>
    </reaction>
</comment>
<dbReference type="Gene3D" id="3.30.70.100">
    <property type="match status" value="1"/>
</dbReference>
<organism evidence="7 8">
    <name type="scientific">Mucilaginibacter defluvii</name>
    <dbReference type="NCBI Taxonomy" id="1196019"/>
    <lineage>
        <taxon>Bacteria</taxon>
        <taxon>Pseudomonadati</taxon>
        <taxon>Bacteroidota</taxon>
        <taxon>Sphingobacteriia</taxon>
        <taxon>Sphingobacteriales</taxon>
        <taxon>Sphingobacteriaceae</taxon>
        <taxon>Mucilaginibacter</taxon>
    </lineage>
</organism>
<keyword evidence="8" id="KW-1185">Reference proteome</keyword>